<organism evidence="1 2">
    <name type="scientific">Pseudomonas atacamensis</name>
    <dbReference type="NCBI Taxonomy" id="2565368"/>
    <lineage>
        <taxon>Bacteria</taxon>
        <taxon>Pseudomonadati</taxon>
        <taxon>Pseudomonadota</taxon>
        <taxon>Gammaproteobacteria</taxon>
        <taxon>Pseudomonadales</taxon>
        <taxon>Pseudomonadaceae</taxon>
        <taxon>Pseudomonas</taxon>
    </lineage>
</organism>
<proteinExistence type="predicted"/>
<evidence type="ECO:0008006" key="3">
    <source>
        <dbReference type="Google" id="ProtNLM"/>
    </source>
</evidence>
<keyword evidence="2" id="KW-1185">Reference proteome</keyword>
<comment type="caution">
    <text evidence="1">The sequence shown here is derived from an EMBL/GenBank/DDBJ whole genome shotgun (WGS) entry which is preliminary data.</text>
</comment>
<dbReference type="EMBL" id="BSCQ01000042">
    <property type="protein sequence ID" value="GLH44597.1"/>
    <property type="molecule type" value="Genomic_DNA"/>
</dbReference>
<reference evidence="1" key="1">
    <citation type="journal article" date="2021" name="Sci. Rep.">
        <title>An efficient direct screening system for microorganisms that activate plant immune responses based on plant-microbe interactions using cultured plant cells.</title>
        <authorList>
            <person name="Kurokawa M."/>
            <person name="Nakano M."/>
            <person name="Kitahata N."/>
            <person name="Kuchitsu K."/>
            <person name="Furuya T."/>
        </authorList>
    </citation>
    <scope>NUCLEOTIDE SEQUENCE</scope>
    <source>
        <strain evidence="1">RS3R-1</strain>
    </source>
</reference>
<evidence type="ECO:0000313" key="1">
    <source>
        <dbReference type="EMBL" id="GLH44597.1"/>
    </source>
</evidence>
<accession>A0ABQ5PLZ5</accession>
<sequence>MQIEFDLNQNDLEALLHHCQSHKPASGDPREDRRLECALAALKEALLEANAPK</sequence>
<gene>
    <name evidence="1" type="ORF">RS3R1_36850</name>
</gene>
<reference evidence="1" key="2">
    <citation type="submission" date="2022-11" db="EMBL/GenBank/DDBJ databases">
        <title>Draft genome sequencing of Pseudomonas atacamensis RS3R1.</title>
        <authorList>
            <person name="Furuya T."/>
            <person name="Kaneko H."/>
        </authorList>
    </citation>
    <scope>NUCLEOTIDE SEQUENCE</scope>
    <source>
        <strain evidence="1">RS3R-1</strain>
    </source>
</reference>
<protein>
    <recommendedName>
        <fullName evidence="3">Phage protein</fullName>
    </recommendedName>
</protein>
<reference evidence="1" key="3">
    <citation type="journal article" date="2023" name="J. Biotechnol.">
        <title>Draft Genome Sequences of Endophytic Pseudomonas Strains, Isolated from the Interior of Brassicaceae Plants.</title>
        <authorList>
            <person name="Kaneko H."/>
            <person name="Furuya T."/>
        </authorList>
    </citation>
    <scope>NUCLEOTIDE SEQUENCE</scope>
    <source>
        <strain evidence="1">RS3R-1</strain>
    </source>
</reference>
<evidence type="ECO:0000313" key="2">
    <source>
        <dbReference type="Proteomes" id="UP001145022"/>
    </source>
</evidence>
<dbReference type="Proteomes" id="UP001145022">
    <property type="component" value="Unassembled WGS sequence"/>
</dbReference>
<name>A0ABQ5PLZ5_9PSED</name>